<evidence type="ECO:0000256" key="2">
    <source>
        <dbReference type="ARBA" id="ARBA00022723"/>
    </source>
</evidence>
<evidence type="ECO:0000313" key="5">
    <source>
        <dbReference type="Proteomes" id="UP001163823"/>
    </source>
</evidence>
<dbReference type="KEGG" id="qsa:O6P43_015931"/>
<gene>
    <name evidence="4" type="ORF">O6P43_015931</name>
</gene>
<name>A0AAD7PTE5_QUISA</name>
<evidence type="ECO:0000256" key="3">
    <source>
        <dbReference type="ARBA" id="ARBA00022833"/>
    </source>
</evidence>
<keyword evidence="2" id="KW-0479">Metal-binding</keyword>
<dbReference type="EMBL" id="JARAOO010000006">
    <property type="protein sequence ID" value="KAJ7966464.1"/>
    <property type="molecule type" value="Genomic_DNA"/>
</dbReference>
<keyword evidence="5" id="KW-1185">Reference proteome</keyword>
<dbReference type="Proteomes" id="UP001163823">
    <property type="component" value="Chromosome 6"/>
</dbReference>
<evidence type="ECO:0008006" key="6">
    <source>
        <dbReference type="Google" id="ProtNLM"/>
    </source>
</evidence>
<evidence type="ECO:0000313" key="4">
    <source>
        <dbReference type="EMBL" id="KAJ7966464.1"/>
    </source>
</evidence>
<accession>A0AAD7PTE5</accession>
<dbReference type="GO" id="GO:0008270">
    <property type="term" value="F:zinc ion binding"/>
    <property type="evidence" value="ECO:0007669"/>
    <property type="project" value="TreeGrafter"/>
</dbReference>
<dbReference type="InterPro" id="IPR008584">
    <property type="entry name" value="CXXC_Zn-binding_euk"/>
</dbReference>
<dbReference type="AlphaFoldDB" id="A0AAD7PTE5"/>
<dbReference type="Pfam" id="PF05907">
    <property type="entry name" value="CXXC_Zn-b_euk"/>
    <property type="match status" value="1"/>
</dbReference>
<dbReference type="SUPFAM" id="SSF141678">
    <property type="entry name" value="MAL13P1.257-like"/>
    <property type="match status" value="1"/>
</dbReference>
<organism evidence="4 5">
    <name type="scientific">Quillaja saponaria</name>
    <name type="common">Soap bark tree</name>
    <dbReference type="NCBI Taxonomy" id="32244"/>
    <lineage>
        <taxon>Eukaryota</taxon>
        <taxon>Viridiplantae</taxon>
        <taxon>Streptophyta</taxon>
        <taxon>Embryophyta</taxon>
        <taxon>Tracheophyta</taxon>
        <taxon>Spermatophyta</taxon>
        <taxon>Magnoliopsida</taxon>
        <taxon>eudicotyledons</taxon>
        <taxon>Gunneridae</taxon>
        <taxon>Pentapetalae</taxon>
        <taxon>rosids</taxon>
        <taxon>fabids</taxon>
        <taxon>Fabales</taxon>
        <taxon>Quillajaceae</taxon>
        <taxon>Quillaja</taxon>
    </lineage>
</organism>
<comment type="similarity">
    <text evidence="1">Belongs to the UPF0587 family.</text>
</comment>
<dbReference type="PANTHER" id="PTHR12857">
    <property type="entry name" value="CXXC MOTIF CONTAINING ZINC BINDING PROTEIN"/>
    <property type="match status" value="1"/>
</dbReference>
<reference evidence="4" key="1">
    <citation type="journal article" date="2023" name="Science">
        <title>Elucidation of the pathway for biosynthesis of saponin adjuvants from the soapbark tree.</title>
        <authorList>
            <person name="Reed J."/>
            <person name="Orme A."/>
            <person name="El-Demerdash A."/>
            <person name="Owen C."/>
            <person name="Martin L.B.B."/>
            <person name="Misra R.C."/>
            <person name="Kikuchi S."/>
            <person name="Rejzek M."/>
            <person name="Martin A.C."/>
            <person name="Harkess A."/>
            <person name="Leebens-Mack J."/>
            <person name="Louveau T."/>
            <person name="Stephenson M.J."/>
            <person name="Osbourn A."/>
        </authorList>
    </citation>
    <scope>NUCLEOTIDE SEQUENCE</scope>
    <source>
        <strain evidence="4">S10</strain>
    </source>
</reference>
<sequence length="168" mass="19083">MVKYLLKITAVLENLTNLQPQGGFDDFDFVYLFKLKCEWCGEVSQKEIGVTLNVTNISHPIGKGKPNLARKCKLCERIGTITMIPDRGQPLTLETSESEKYVPLMLFDVSGYEPVDYVFGPSWRAESMKGTKFENIDLSSGKFAEYDEKGKCPRVVIYDLRSTFDVVY</sequence>
<proteinExistence type="inferred from homology"/>
<protein>
    <recommendedName>
        <fullName evidence="6">CXXC motif containing zinc binding protein</fullName>
    </recommendedName>
</protein>
<keyword evidence="3" id="KW-0862">Zinc</keyword>
<evidence type="ECO:0000256" key="1">
    <source>
        <dbReference type="ARBA" id="ARBA00007818"/>
    </source>
</evidence>
<comment type="caution">
    <text evidence="4">The sequence shown here is derived from an EMBL/GenBank/DDBJ whole genome shotgun (WGS) entry which is preliminary data.</text>
</comment>
<dbReference type="PANTHER" id="PTHR12857:SF0">
    <property type="entry name" value="CXXC MOTIF CONTAINING ZINC BINDING PROTEIN"/>
    <property type="match status" value="1"/>
</dbReference>